<dbReference type="Pfam" id="PF21834">
    <property type="entry name" value="DUF6894"/>
    <property type="match status" value="1"/>
</dbReference>
<keyword evidence="3" id="KW-1185">Reference proteome</keyword>
<feature type="domain" description="DUF6894" evidence="1">
    <location>
        <begin position="3"/>
        <end position="70"/>
    </location>
</feature>
<dbReference type="InterPro" id="IPR054189">
    <property type="entry name" value="DUF6894"/>
</dbReference>
<dbReference type="OrthoDB" id="8244332at2"/>
<proteinExistence type="predicted"/>
<evidence type="ECO:0000313" key="2">
    <source>
        <dbReference type="EMBL" id="RVU16601.1"/>
    </source>
</evidence>
<protein>
    <recommendedName>
        <fullName evidence="1">DUF6894 domain-containing protein</fullName>
    </recommendedName>
</protein>
<evidence type="ECO:0000313" key="3">
    <source>
        <dbReference type="Proteomes" id="UP000286997"/>
    </source>
</evidence>
<comment type="caution">
    <text evidence="2">The sequence shown here is derived from an EMBL/GenBank/DDBJ whole genome shotgun (WGS) entry which is preliminary data.</text>
</comment>
<accession>A0A437P2T5</accession>
<dbReference type="EMBL" id="SACP01000015">
    <property type="protein sequence ID" value="RVU16601.1"/>
    <property type="molecule type" value="Genomic_DNA"/>
</dbReference>
<dbReference type="RefSeq" id="WP_127730912.1">
    <property type="nucleotide sequence ID" value="NZ_SACP01000015.1"/>
</dbReference>
<dbReference type="Proteomes" id="UP000286997">
    <property type="component" value="Unassembled WGS sequence"/>
</dbReference>
<sequence length="72" mass="8195">MARHRFHCTNGLECVFDLHGREVAPGEPVLRQARQVAERLMRRLGAGDWSQWSVTVHDLDGRQVLLLPFSAT</sequence>
<name>A0A437P2T5_9HYPH</name>
<gene>
    <name evidence="2" type="ORF">EOE48_16110</name>
</gene>
<organism evidence="2 3">
    <name type="scientific">Methylobacterium oryzihabitans</name>
    <dbReference type="NCBI Taxonomy" id="2499852"/>
    <lineage>
        <taxon>Bacteria</taxon>
        <taxon>Pseudomonadati</taxon>
        <taxon>Pseudomonadota</taxon>
        <taxon>Alphaproteobacteria</taxon>
        <taxon>Hyphomicrobiales</taxon>
        <taxon>Methylobacteriaceae</taxon>
        <taxon>Methylobacterium</taxon>
    </lineage>
</organism>
<evidence type="ECO:0000259" key="1">
    <source>
        <dbReference type="Pfam" id="PF21834"/>
    </source>
</evidence>
<reference evidence="2 3" key="1">
    <citation type="submission" date="2019-01" db="EMBL/GenBank/DDBJ databases">
        <authorList>
            <person name="Chen W.-M."/>
        </authorList>
    </citation>
    <scope>NUCLEOTIDE SEQUENCE [LARGE SCALE GENOMIC DNA]</scope>
    <source>
        <strain evidence="2 3">TER-1</strain>
    </source>
</reference>
<dbReference type="AlphaFoldDB" id="A0A437P2T5"/>